<evidence type="ECO:0000256" key="1">
    <source>
        <dbReference type="SAM" id="MobiDB-lite"/>
    </source>
</evidence>
<organism evidence="2 3">
    <name type="scientific">Thalassiosira pseudonana</name>
    <name type="common">Marine diatom</name>
    <name type="synonym">Cyclotella nana</name>
    <dbReference type="NCBI Taxonomy" id="35128"/>
    <lineage>
        <taxon>Eukaryota</taxon>
        <taxon>Sar</taxon>
        <taxon>Stramenopiles</taxon>
        <taxon>Ochrophyta</taxon>
        <taxon>Bacillariophyta</taxon>
        <taxon>Coscinodiscophyceae</taxon>
        <taxon>Thalassiosirophycidae</taxon>
        <taxon>Thalassiosirales</taxon>
        <taxon>Thalassiosiraceae</taxon>
        <taxon>Thalassiosira</taxon>
    </lineage>
</organism>
<feature type="region of interest" description="Disordered" evidence="1">
    <location>
        <begin position="2191"/>
        <end position="2249"/>
    </location>
</feature>
<dbReference type="InParanoid" id="B8CEM5"/>
<keyword evidence="3" id="KW-1185">Reference proteome</keyword>
<reference evidence="2 3" key="1">
    <citation type="journal article" date="2004" name="Science">
        <title>The genome of the diatom Thalassiosira pseudonana: ecology, evolution, and metabolism.</title>
        <authorList>
            <person name="Armbrust E.V."/>
            <person name="Berges J.A."/>
            <person name="Bowler C."/>
            <person name="Green B.R."/>
            <person name="Martinez D."/>
            <person name="Putnam N.H."/>
            <person name="Zhou S."/>
            <person name="Allen A.E."/>
            <person name="Apt K.E."/>
            <person name="Bechner M."/>
            <person name="Brzezinski M.A."/>
            <person name="Chaal B.K."/>
            <person name="Chiovitti A."/>
            <person name="Davis A.K."/>
            <person name="Demarest M.S."/>
            <person name="Detter J.C."/>
            <person name="Glavina T."/>
            <person name="Goodstein D."/>
            <person name="Hadi M.Z."/>
            <person name="Hellsten U."/>
            <person name="Hildebrand M."/>
            <person name="Jenkins B.D."/>
            <person name="Jurka J."/>
            <person name="Kapitonov V.V."/>
            <person name="Kroger N."/>
            <person name="Lau W.W."/>
            <person name="Lane T.W."/>
            <person name="Larimer F.W."/>
            <person name="Lippmeier J.C."/>
            <person name="Lucas S."/>
            <person name="Medina M."/>
            <person name="Montsant A."/>
            <person name="Obornik M."/>
            <person name="Parker M.S."/>
            <person name="Palenik B."/>
            <person name="Pazour G.J."/>
            <person name="Richardson P.M."/>
            <person name="Rynearson T.A."/>
            <person name="Saito M.A."/>
            <person name="Schwartz D.C."/>
            <person name="Thamatrakoln K."/>
            <person name="Valentin K."/>
            <person name="Vardi A."/>
            <person name="Wilkerson F.P."/>
            <person name="Rokhsar D.S."/>
        </authorList>
    </citation>
    <scope>NUCLEOTIDE SEQUENCE [LARGE SCALE GENOMIC DNA]</scope>
    <source>
        <strain evidence="2 3">CCMP1335</strain>
    </source>
</reference>
<feature type="region of interest" description="Disordered" evidence="1">
    <location>
        <begin position="143"/>
        <end position="210"/>
    </location>
</feature>
<dbReference type="PANTHER" id="PTHR14918:SF3">
    <property type="entry name" value="KICSTOR COMPLEX PROTEIN SZT2"/>
    <property type="match status" value="1"/>
</dbReference>
<dbReference type="PANTHER" id="PTHR14918">
    <property type="entry name" value="KICSTOR COMPLEX PROTEIN SZT2"/>
    <property type="match status" value="1"/>
</dbReference>
<proteinExistence type="predicted"/>
<feature type="region of interest" description="Disordered" evidence="1">
    <location>
        <begin position="2262"/>
        <end position="2318"/>
    </location>
</feature>
<dbReference type="InterPro" id="IPR033228">
    <property type="entry name" value="SZT2"/>
</dbReference>
<feature type="compositionally biased region" description="Gly residues" evidence="1">
    <location>
        <begin position="195"/>
        <end position="205"/>
    </location>
</feature>
<feature type="region of interest" description="Disordered" evidence="1">
    <location>
        <begin position="64"/>
        <end position="121"/>
    </location>
</feature>
<dbReference type="PaxDb" id="35128-Thaps25600"/>
<dbReference type="HOGENOM" id="CLU_227147_0_0_1"/>
<dbReference type="GO" id="GO:0005777">
    <property type="term" value="C:peroxisome"/>
    <property type="evidence" value="ECO:0007669"/>
    <property type="project" value="InterPro"/>
</dbReference>
<dbReference type="OMA" id="NECANSI"/>
<protein>
    <submittedName>
        <fullName evidence="2">Uncharacterized protein</fullName>
    </submittedName>
</protein>
<feature type="compositionally biased region" description="Polar residues" evidence="1">
    <location>
        <begin position="93"/>
        <end position="104"/>
    </location>
</feature>
<name>B8CEM5_THAPS</name>
<reference evidence="2 3" key="2">
    <citation type="journal article" date="2008" name="Nature">
        <title>The Phaeodactylum genome reveals the evolutionary history of diatom genomes.</title>
        <authorList>
            <person name="Bowler C."/>
            <person name="Allen A.E."/>
            <person name="Badger J.H."/>
            <person name="Grimwood J."/>
            <person name="Jabbari K."/>
            <person name="Kuo A."/>
            <person name="Maheswari U."/>
            <person name="Martens C."/>
            <person name="Maumus F."/>
            <person name="Otillar R.P."/>
            <person name="Rayko E."/>
            <person name="Salamov A."/>
            <person name="Vandepoele K."/>
            <person name="Beszteri B."/>
            <person name="Gruber A."/>
            <person name="Heijde M."/>
            <person name="Katinka M."/>
            <person name="Mock T."/>
            <person name="Valentin K."/>
            <person name="Verret F."/>
            <person name="Berges J.A."/>
            <person name="Brownlee C."/>
            <person name="Cadoret J.P."/>
            <person name="Chiovitti A."/>
            <person name="Choi C.J."/>
            <person name="Coesel S."/>
            <person name="De Martino A."/>
            <person name="Detter J.C."/>
            <person name="Durkin C."/>
            <person name="Falciatore A."/>
            <person name="Fournet J."/>
            <person name="Haruta M."/>
            <person name="Huysman M.J."/>
            <person name="Jenkins B.D."/>
            <person name="Jiroutova K."/>
            <person name="Jorgensen R.E."/>
            <person name="Joubert Y."/>
            <person name="Kaplan A."/>
            <person name="Kroger N."/>
            <person name="Kroth P.G."/>
            <person name="La Roche J."/>
            <person name="Lindquist E."/>
            <person name="Lommer M."/>
            <person name="Martin-Jezequel V."/>
            <person name="Lopez P.J."/>
            <person name="Lucas S."/>
            <person name="Mangogna M."/>
            <person name="McGinnis K."/>
            <person name="Medlin L.K."/>
            <person name="Montsant A."/>
            <person name="Oudot-Le Secq M.P."/>
            <person name="Napoli C."/>
            <person name="Obornik M."/>
            <person name="Parker M.S."/>
            <person name="Petit J.L."/>
            <person name="Porcel B.M."/>
            <person name="Poulsen N."/>
            <person name="Robison M."/>
            <person name="Rychlewski L."/>
            <person name="Rynearson T.A."/>
            <person name="Schmutz J."/>
            <person name="Shapiro H."/>
            <person name="Siaut M."/>
            <person name="Stanley M."/>
            <person name="Sussman M.R."/>
            <person name="Taylor A.R."/>
            <person name="Vardi A."/>
            <person name="von Dassow P."/>
            <person name="Vyverman W."/>
            <person name="Willis A."/>
            <person name="Wyrwicz L.S."/>
            <person name="Rokhsar D.S."/>
            <person name="Weissenbach J."/>
            <person name="Armbrust E.V."/>
            <person name="Green B.R."/>
            <person name="Van de Peer Y."/>
            <person name="Grigoriev I.V."/>
        </authorList>
    </citation>
    <scope>NUCLEOTIDE SEQUENCE [LARGE SCALE GENOMIC DNA]</scope>
    <source>
        <strain evidence="2 3">CCMP1335</strain>
    </source>
</reference>
<evidence type="ECO:0000313" key="3">
    <source>
        <dbReference type="Proteomes" id="UP000001449"/>
    </source>
</evidence>
<dbReference type="KEGG" id="tps:THAPSDRAFT_25600"/>
<evidence type="ECO:0000313" key="2">
    <source>
        <dbReference type="EMBL" id="EED87928.1"/>
    </source>
</evidence>
<dbReference type="Proteomes" id="UP000001449">
    <property type="component" value="Chromosome 20"/>
</dbReference>
<dbReference type="STRING" id="35128.B8CEM5"/>
<gene>
    <name evidence="2" type="ORF">THAPSDRAFT_25600</name>
</gene>
<feature type="compositionally biased region" description="Gly residues" evidence="1">
    <location>
        <begin position="175"/>
        <end position="184"/>
    </location>
</feature>
<sequence length="2734" mass="304698">MSNIPTSSSSVTTNNKYSGAALSSLGDACGVAFLLGDHDKFGLAERSCYHFDLIETLTSLPATRAHQTRGRRRERGLSISSQECGAGLDTKDSNSSGTNLTQEQVEGGKDAGEAASSNPNEGSCNKHYCCCGVVSLLECIPSGGGGAQTDRTSKRTLRSKHREFNSRAQLSWGRGNKGSGGGGKRQGKLRSIGSSVGGGGSGTVSGGSRRFCHQPRHLPLPLNPNTRVTFAYELTSIAVVVDASPSLTATFGSDDMFADDDYGEEKSSKLNQLGSMCCVPLDRLAVLLKTYLKGLIQPIEVPPVAVSGLGIAFGRWTPNLAITVVAAYPPTSRGVRASAGLLVRDFRVTDEQSALELVRQVERWALREVEGLIAERMSGDRDFSGDGVAGRSKGKGGYHQSSPLLTPLDSFSLPYSQPMGAFSSVKSSMKDIFAVGDAALATLPPEGRPVILVATDCRNVQCGGVFEHLAETSRSDVPISVLDLSTQTTSNNSSFPLSISDDSQSLRDACQRSGGMFLHSTLLEESIKTIAGTQINPTSPIYGDFHFSFKKRSIRPNALQWYSLFILSPFTPFAGPSLARPMGTPLSTDYRSSSLLFTSTGSSTKHHQTHDTSSFSFSGKQLPGNATALQERTVFSKYNINPVRIKSLLMTRVLEGYRARRYGHNTQDSDKVSMHMTLKLSDCGVVLHYEVSFVSSPYHIPTVGTAHIKLELSGDDDFIAIVKKRFISQHGTDNLMMQGRRVPAISKAAADKICKLLRWIRKEDYLDSYLCLPGHSHLNALSRWGDINHFAPGASFLRRIESLTMLQRHRHFRSEIFEVVTLGGSTHENRERAFALFSDMDTDSGEDEMQTVLSEWSTGCITEGTMYFKKVFPAQDDDLAYYAVIRLVSRLFTITIDFHGELDAERRLAVLMSLQDTMRDCTNVAVLEKPISGTITIRPVSPRSPWTPRWIEYCLHHKSWELIKDTEVLPLITKRRNQIGNFFILHSDENRAVFAKFVRKEGDPTASPDTVVYQVLSRPDGIFVDIHMDAYRSKFHPFYDKNSAFYTIYEKVQRRDKDCAMNLRSRTNLLMALDSNGDPTNLDQNASEDVARIIRVSHSQTRKKLRFFHGSDVANVILYELTNAYVASGSFRAQSARLPINSDELVEGYRGTWSIMRVDWYVLSVVHFSICDEIEDQIPYRELIFFTAVIGDLYQSNDDTKTINDDSDNIHDGLDSIASEIENAHGTNFARACYQALRDKSSPTTDLVYDDVAYALQFCFWRAEVTAFLSLDDLSDQLSNEAETLAGRKLSDLIENILSPVPGSNNELFYFRGEETFAMDGMDDTHVSADHGSLISGEVDYEFSIGNETGSPVDYVDNDDAQSAEESKDVEQPPMFFRFSIDGSPASLFDIRALKKSVDLVAEVTLFDGLKSQLPAMHRQVVTRLRLALEAFAAEQTLEKHRYFGEAQVDFNAIIRLLPQTKHHRLDIPLEFFSPKSNCFISASSPTGSEYDLDHGYSCLLAQLDRSERTLKTTSDTSSFLFLEDSAARKVLPYWCFIEVRQSLVIRVHHPSGEEAAQKQAETTKQLVLALCKKTNQMLILESLYRSKNASDLLILSGDEQSVPSVDEETKQLDSLISSVLQNFMVTNRRGYFAYRDESNSIFYMTLLCKTNADADEGDQNPNIVELLVHGLSEPGPSITEQLVCLLEKKLIMLPLDALSSVLQRNPYYSLLPADLAFIKGFGSHMNAVDRETPLQSRQQRVYELPPHVKDPLVLLLMFRQNISGSTFIQHLHEAEVNEDKPTVQLTDVLIRDEVSEKLKLRLPVNEFTFYFNSSPSQLDPNYQPLTTLTEKGRLFSRQAGISLVHCTNGDGLIDVGISDNVHMSHVAKEDVSLLEVDGDAASSDRFKLVVDITNTTVDIDVLHKWVELSLSQVLVAWSIERHIASPQLGVQDERSAKRVQQIVWSKRSLERQRQMLSASLPGFSAFEDMMRLATQLPHPAIVSLQNEKIIKATDLASLTLDLLEKAVLGSICNQKLKPLNTFPGVDIIRCTNLASAVNITRGLIPRDNIRVETVMGGTRVKDKTTDNPEYICVFGLRQNDVRSSLITDNHLFFKETFVQRPTQEMSVFSRALVEIKQAKPTLFSRHVAFILRVSKSTRTLITYNMHPQIWANMKQSFIDIEDEHTKRDALRSNELQSRCMLRYSSLDEKNAPQPTFKMVPQQPKPIKSEPMVQPEQTTAKENANAAPRGPKRRIPRPTSMLRPKLIGKSVEGSALQAVTASRLRASSRPNPSQRVVSEGSVKGSALPQKSQEKPTVITSERRVSGAQRKKRESITRENIRSIAPRPSIAQTSIAKMYLNFIMLLPDACVAKSRLNHSSLQYLMHSVLAKGSNATTMSLRLLSICYGNFIGIASVEQLKCDQSSSVAWAYFEHTTKRLGFDNIGELGNRKVDASNWCILMKKELMSTASRRSTLFLEVLMPWDTSIKANIKRGVSGAGGCGYRNRYTGLCFRVARNLSAVRGEQLSTVSLLRSTIARYPEASRLPNAEYKLQRRYLSPTSFLRGALQERCENKCSGAGETCFAGRLKVVGFMVYYFISWHEEVASAFDIFVLTETKGQSVDTYITKEGSPFAERISAIVLYSAMTAVQDLLAKTVSNERKEQLWTMFGSGYNSSASLRETDFIEMLSTCHRIDLISLDRRLDQLLHDAGNELQMAWRDIFQKIHQSHPFTHCINFIDALQPGSAWKVRGSEYSG</sequence>
<dbReference type="eggNOG" id="ENOG502RVUH">
    <property type="taxonomic scope" value="Eukaryota"/>
</dbReference>
<dbReference type="GeneID" id="7448505"/>
<dbReference type="RefSeq" id="XP_002294568.1">
    <property type="nucleotide sequence ID" value="XM_002294532.1"/>
</dbReference>
<accession>B8CEM5</accession>
<dbReference type="EMBL" id="CM000652">
    <property type="protein sequence ID" value="EED87928.1"/>
    <property type="molecule type" value="Genomic_DNA"/>
</dbReference>